<dbReference type="PROSITE" id="PS00626">
    <property type="entry name" value="RCC1_2"/>
    <property type="match status" value="1"/>
</dbReference>
<dbReference type="Pfam" id="PF13540">
    <property type="entry name" value="RCC1_2"/>
    <property type="match status" value="2"/>
</dbReference>
<dbReference type="PROSITE" id="PS00022">
    <property type="entry name" value="EGF_1"/>
    <property type="match status" value="1"/>
</dbReference>
<dbReference type="RefSeq" id="XP_002682145.1">
    <property type="nucleotide sequence ID" value="XM_002682099.1"/>
</dbReference>
<organism evidence="6">
    <name type="scientific">Naegleria gruberi</name>
    <name type="common">Amoeba</name>
    <dbReference type="NCBI Taxonomy" id="5762"/>
    <lineage>
        <taxon>Eukaryota</taxon>
        <taxon>Discoba</taxon>
        <taxon>Heterolobosea</taxon>
        <taxon>Tetramitia</taxon>
        <taxon>Eutetramitia</taxon>
        <taxon>Vahlkampfiidae</taxon>
        <taxon>Naegleria</taxon>
    </lineage>
</organism>
<dbReference type="EMBL" id="GG738848">
    <property type="protein sequence ID" value="EFC49401.1"/>
    <property type="molecule type" value="Genomic_DNA"/>
</dbReference>
<dbReference type="PANTHER" id="PTHR45982:SF1">
    <property type="entry name" value="REGULATOR OF CHROMOSOME CONDENSATION"/>
    <property type="match status" value="1"/>
</dbReference>
<dbReference type="Gene3D" id="2.10.25.10">
    <property type="entry name" value="Laminin"/>
    <property type="match status" value="1"/>
</dbReference>
<dbReference type="KEGG" id="ngr:NAEGRDRAFT_62756"/>
<dbReference type="VEuPathDB" id="AmoebaDB:NAEGRDRAFT_62756"/>
<feature type="repeat" description="RCC1" evidence="2">
    <location>
        <begin position="289"/>
        <end position="341"/>
    </location>
</feature>
<evidence type="ECO:0000256" key="1">
    <source>
        <dbReference type="PROSITE-ProRule" id="PRU00076"/>
    </source>
</evidence>
<evidence type="ECO:0000313" key="6">
    <source>
        <dbReference type="Proteomes" id="UP000006671"/>
    </source>
</evidence>
<dbReference type="GeneID" id="8862570"/>
<feature type="disulfide bond" evidence="1">
    <location>
        <begin position="829"/>
        <end position="838"/>
    </location>
</feature>
<reference evidence="5 6" key="1">
    <citation type="journal article" date="2010" name="Cell">
        <title>The genome of Naegleria gruberi illuminates early eukaryotic versatility.</title>
        <authorList>
            <person name="Fritz-Laylin L.K."/>
            <person name="Prochnik S.E."/>
            <person name="Ginger M.L."/>
            <person name="Dacks J.B."/>
            <person name="Carpenter M.L."/>
            <person name="Field M.C."/>
            <person name="Kuo A."/>
            <person name="Paredez A."/>
            <person name="Chapman J."/>
            <person name="Pham J."/>
            <person name="Shu S."/>
            <person name="Neupane R."/>
            <person name="Cipriano M."/>
            <person name="Mancuso J."/>
            <person name="Tu H."/>
            <person name="Salamov A."/>
            <person name="Lindquist E."/>
            <person name="Shapiro H."/>
            <person name="Lucas S."/>
            <person name="Grigoriev I.V."/>
            <person name="Cande W.Z."/>
            <person name="Fulton C."/>
            <person name="Rokhsar D.S."/>
            <person name="Dawson S.C."/>
        </authorList>
    </citation>
    <scope>NUCLEOTIDE SEQUENCE [LARGE SCALE GENOMIC DNA]</scope>
    <source>
        <strain evidence="5 6">NEG-M</strain>
    </source>
</reference>
<accession>D2V203</accession>
<dbReference type="GO" id="GO:0005737">
    <property type="term" value="C:cytoplasm"/>
    <property type="evidence" value="ECO:0007669"/>
    <property type="project" value="TreeGrafter"/>
</dbReference>
<keyword evidence="1" id="KW-0245">EGF-like domain</keyword>
<dbReference type="OrthoDB" id="10266706at2759"/>
<evidence type="ECO:0000313" key="5">
    <source>
        <dbReference type="EMBL" id="EFC49401.1"/>
    </source>
</evidence>
<name>D2V203_NAEGR</name>
<evidence type="ECO:0000256" key="3">
    <source>
        <dbReference type="SAM" id="SignalP"/>
    </source>
</evidence>
<feature type="repeat" description="RCC1" evidence="2">
    <location>
        <begin position="550"/>
        <end position="603"/>
    </location>
</feature>
<dbReference type="Gene3D" id="2.130.10.30">
    <property type="entry name" value="Regulator of chromosome condensation 1/beta-lactamase-inhibitor protein II"/>
    <property type="match status" value="2"/>
</dbReference>
<dbReference type="PROSITE" id="PS50012">
    <property type="entry name" value="RCC1_3"/>
    <property type="match status" value="2"/>
</dbReference>
<keyword evidence="3" id="KW-0732">Signal</keyword>
<dbReference type="PROSITE" id="PS50026">
    <property type="entry name" value="EGF_3"/>
    <property type="match status" value="1"/>
</dbReference>
<dbReference type="InterPro" id="IPR009091">
    <property type="entry name" value="RCC1/BLIP-II"/>
</dbReference>
<dbReference type="AlphaFoldDB" id="D2V203"/>
<sequence>MSLKQLLKYVAICLCLLLLTKLVASSQVFSWGKNNFGEAGQRATALKESTLYPLYNSYLTRMFQTNPEESYQKAFGSTSGVTLDLPHIINGYFYNYYVVNFYNNVTNSFLGQHIFTCGNNQNGVSGIHEQAPPFMSSELQSIYVYRTDQRVYNPMTSKNISHIQCAISCLACLSDGSVYWKNGTSKEWSLVTLPSNELDPSDYKCKMVAVAGDLKKGETMFVLTTGGFVHSWGYYNYGTRGYGDDSLITWTPQIIASIKNVTYINGLADYVMLTYLASKTSVTFVDTDGKMYMMGMNSNGFGSGIDDAPYSTPVQVPIPAIDGKVIKTCYGNQHVLVLTDQHRVYGFGGNGYGQVDPTSVYTVTAPLNLTYLFTNPIVDCSCSRYASMCIDDQNNVYSWGYSEEKGTENSGFQTISGGFTVLKASLLTNNGYIIASDGWYYFGANNLGQSCIGDPKIVQKPTKITAAAILGNNPQIKAGYGCTLLLDTQYPTFNNKLWGNCTNGMDLSQKALFIPVFDVTSIDSSVFLNQNFTDFALTDSHVLIMDRISGQGYSYGAGYNYQLGDGGTSTSTSLINLNLYGDLPYPIKSVAAGYDHSLFLLRNGMLFAVGASYEGQIPGYSTSATSITSVDLTSLTNDGHTIQEIYAGHKLTFILTQNGTVYGCGINQKNEITTGTANFLSTLTLINLDYSYPVRKLAVGSHVIALRTDGSVTMFKNGGLILNIPEIVVDIFASHTAYYFITKSGNVYAMGENEYYQTSLLEGTSYVSSPSLLYTKSHFEGLVPYMIAPGRSFASALAKSDWYCGGIASTNASVCSGNGVCQQSGTCTCITGYYGDNCEVFTCNGTFSNQTTVCGGRGICKSMNNCQCNTGYNSYGRDVLEGDFCIFFKTKLEEKKRESK</sequence>
<comment type="caution">
    <text evidence="1">Lacks conserved residue(s) required for the propagation of feature annotation.</text>
</comment>
<evidence type="ECO:0000259" key="4">
    <source>
        <dbReference type="PROSITE" id="PS50026"/>
    </source>
</evidence>
<dbReference type="Proteomes" id="UP000006671">
    <property type="component" value="Unassembled WGS sequence"/>
</dbReference>
<keyword evidence="1" id="KW-1015">Disulfide bond</keyword>
<proteinExistence type="predicted"/>
<dbReference type="InterPro" id="IPR000742">
    <property type="entry name" value="EGF"/>
</dbReference>
<feature type="chain" id="PRO_5003037759" evidence="3">
    <location>
        <begin position="26"/>
        <end position="900"/>
    </location>
</feature>
<dbReference type="InterPro" id="IPR051553">
    <property type="entry name" value="Ran_GTPase-activating"/>
</dbReference>
<protein>
    <submittedName>
        <fullName evidence="5">Predicted protein</fullName>
    </submittedName>
</protein>
<evidence type="ECO:0000256" key="2">
    <source>
        <dbReference type="PROSITE-ProRule" id="PRU00235"/>
    </source>
</evidence>
<dbReference type="SUPFAM" id="SSF50985">
    <property type="entry name" value="RCC1/BLIP-II"/>
    <property type="match status" value="3"/>
</dbReference>
<dbReference type="PROSITE" id="PS01186">
    <property type="entry name" value="EGF_2"/>
    <property type="match status" value="1"/>
</dbReference>
<dbReference type="InterPro" id="IPR000408">
    <property type="entry name" value="Reg_chr_condens"/>
</dbReference>
<dbReference type="eggNOG" id="KOG0941">
    <property type="taxonomic scope" value="Eukaryota"/>
</dbReference>
<dbReference type="PANTHER" id="PTHR45982">
    <property type="entry name" value="REGULATOR OF CHROMOSOME CONDENSATION"/>
    <property type="match status" value="1"/>
</dbReference>
<dbReference type="InParanoid" id="D2V203"/>
<feature type="signal peptide" evidence="3">
    <location>
        <begin position="1"/>
        <end position="25"/>
    </location>
</feature>
<gene>
    <name evidence="5" type="ORF">NAEGRDRAFT_62756</name>
</gene>
<feature type="domain" description="EGF-like" evidence="4">
    <location>
        <begin position="806"/>
        <end position="839"/>
    </location>
</feature>
<dbReference type="GO" id="GO:0005085">
    <property type="term" value="F:guanyl-nucleotide exchange factor activity"/>
    <property type="evidence" value="ECO:0007669"/>
    <property type="project" value="TreeGrafter"/>
</dbReference>
<keyword evidence="6" id="KW-1185">Reference proteome</keyword>